<proteinExistence type="predicted"/>
<protein>
    <submittedName>
        <fullName evidence="3">Lysozyme inhibitor LprI family protein</fullName>
    </submittedName>
</protein>
<dbReference type="InterPro" id="IPR009739">
    <property type="entry name" value="LprI-like_N"/>
</dbReference>
<sequence length="143" mass="15807">MTIFRFELALLVLAAIPSSGAAARQSIGASCDNVDPFVERECVDRRIEAKKRRLASLYTEALTAVRGNFARYGSQDNRSNPDYLMRSQMSWTQFVDNDCKVQAAFGGGSNSSISERETGCYEDALDRRIEFLEQLADGSFGTG</sequence>
<dbReference type="Proteomes" id="UP001273531">
    <property type="component" value="Unassembled WGS sequence"/>
</dbReference>
<reference evidence="3 4" key="1">
    <citation type="submission" date="2023-10" db="EMBL/GenBank/DDBJ databases">
        <title>Sphingomonas sp. HF-S4 16S ribosomal RNA gene Genome sequencing and assembly.</title>
        <authorList>
            <person name="Lee H."/>
        </authorList>
    </citation>
    <scope>NUCLEOTIDE SEQUENCE [LARGE SCALE GENOMIC DNA]</scope>
    <source>
        <strain evidence="3 4">HF-S4</strain>
    </source>
</reference>
<evidence type="ECO:0000313" key="4">
    <source>
        <dbReference type="Proteomes" id="UP001273531"/>
    </source>
</evidence>
<dbReference type="Gene3D" id="1.20.1270.180">
    <property type="match status" value="1"/>
</dbReference>
<dbReference type="RefSeq" id="WP_317225492.1">
    <property type="nucleotide sequence ID" value="NZ_JAWJEJ010000001.1"/>
</dbReference>
<keyword evidence="1" id="KW-0732">Signal</keyword>
<dbReference type="Pfam" id="PF07007">
    <property type="entry name" value="LprI"/>
    <property type="match status" value="1"/>
</dbReference>
<keyword evidence="4" id="KW-1185">Reference proteome</keyword>
<evidence type="ECO:0000259" key="2">
    <source>
        <dbReference type="Pfam" id="PF07007"/>
    </source>
</evidence>
<organism evidence="3 4">
    <name type="scientific">Sphingomonas agrestis</name>
    <dbReference type="NCBI Taxonomy" id="3080540"/>
    <lineage>
        <taxon>Bacteria</taxon>
        <taxon>Pseudomonadati</taxon>
        <taxon>Pseudomonadota</taxon>
        <taxon>Alphaproteobacteria</taxon>
        <taxon>Sphingomonadales</taxon>
        <taxon>Sphingomonadaceae</taxon>
        <taxon>Sphingomonas</taxon>
    </lineage>
</organism>
<feature type="chain" id="PRO_5045450884" evidence="1">
    <location>
        <begin position="22"/>
        <end position="143"/>
    </location>
</feature>
<name>A0ABU3Y4I2_9SPHN</name>
<dbReference type="EMBL" id="JAWJEJ010000001">
    <property type="protein sequence ID" value="MDV3456304.1"/>
    <property type="molecule type" value="Genomic_DNA"/>
</dbReference>
<comment type="caution">
    <text evidence="3">The sequence shown here is derived from an EMBL/GenBank/DDBJ whole genome shotgun (WGS) entry which is preliminary data.</text>
</comment>
<gene>
    <name evidence="3" type="ORF">RZN05_04860</name>
</gene>
<evidence type="ECO:0000256" key="1">
    <source>
        <dbReference type="SAM" id="SignalP"/>
    </source>
</evidence>
<feature type="signal peptide" evidence="1">
    <location>
        <begin position="1"/>
        <end position="21"/>
    </location>
</feature>
<evidence type="ECO:0000313" key="3">
    <source>
        <dbReference type="EMBL" id="MDV3456304.1"/>
    </source>
</evidence>
<accession>A0ABU3Y4I2</accession>
<feature type="domain" description="Lysozyme inhibitor LprI-like N-terminal" evidence="2">
    <location>
        <begin position="40"/>
        <end position="132"/>
    </location>
</feature>